<gene>
    <name evidence="2" type="ORF">E6C27_scaffold550G00340</name>
</gene>
<reference evidence="2 3" key="1">
    <citation type="submission" date="2019-08" db="EMBL/GenBank/DDBJ databases">
        <title>Draft genome sequences of two oriental melons (Cucumis melo L. var makuwa).</title>
        <authorList>
            <person name="Kwon S.-Y."/>
        </authorList>
    </citation>
    <scope>NUCLEOTIDE SEQUENCE [LARGE SCALE GENOMIC DNA]</scope>
    <source>
        <strain evidence="3">cv. SW 3</strain>
        <tissue evidence="2">Leaf</tissue>
    </source>
</reference>
<protein>
    <submittedName>
        <fullName evidence="2">Uncharacterized protein</fullName>
    </submittedName>
</protein>
<name>A0A5A7VI83_CUCMM</name>
<feature type="region of interest" description="Disordered" evidence="1">
    <location>
        <begin position="1"/>
        <end position="54"/>
    </location>
</feature>
<dbReference type="Proteomes" id="UP000321393">
    <property type="component" value="Unassembled WGS sequence"/>
</dbReference>
<dbReference type="EMBL" id="SSTE01000742">
    <property type="protein sequence ID" value="KAA0066910.1"/>
    <property type="molecule type" value="Genomic_DNA"/>
</dbReference>
<accession>A0A5A7VI83</accession>
<evidence type="ECO:0000313" key="3">
    <source>
        <dbReference type="Proteomes" id="UP000321393"/>
    </source>
</evidence>
<sequence length="273" mass="30946">MMMNDRLERRRAQRRRGIQIFPVDESRSERKEKARKSSEAQTQTSSLIPRMNATPQKTPLDSFSFAEPWCSPRKDGRKLPIFIRPTPPGVFMLVILQPTNLIEGAPLLAFSFSSVTLNEIGRARKRQARSSAEAEFIWISDSFYAFASRPLIILRGRPRRVQPQPETVHPIPETHAKSSIFLFFLSGTVIENSSLSGYLYDPIDCVKPAVARESTSPFSLWMRAALSARGPVNERALVYILTWNFPYKSFLKEPRRALLSLTCGRATDFGGLP</sequence>
<feature type="compositionally biased region" description="Polar residues" evidence="1">
    <location>
        <begin position="39"/>
        <end position="54"/>
    </location>
</feature>
<dbReference type="AlphaFoldDB" id="A0A5A7VI83"/>
<feature type="compositionally biased region" description="Basic and acidic residues" evidence="1">
    <location>
        <begin position="1"/>
        <end position="10"/>
    </location>
</feature>
<evidence type="ECO:0000313" key="2">
    <source>
        <dbReference type="EMBL" id="KAA0066910.1"/>
    </source>
</evidence>
<organism evidence="2 3">
    <name type="scientific">Cucumis melo var. makuwa</name>
    <name type="common">Oriental melon</name>
    <dbReference type="NCBI Taxonomy" id="1194695"/>
    <lineage>
        <taxon>Eukaryota</taxon>
        <taxon>Viridiplantae</taxon>
        <taxon>Streptophyta</taxon>
        <taxon>Embryophyta</taxon>
        <taxon>Tracheophyta</taxon>
        <taxon>Spermatophyta</taxon>
        <taxon>Magnoliopsida</taxon>
        <taxon>eudicotyledons</taxon>
        <taxon>Gunneridae</taxon>
        <taxon>Pentapetalae</taxon>
        <taxon>rosids</taxon>
        <taxon>fabids</taxon>
        <taxon>Cucurbitales</taxon>
        <taxon>Cucurbitaceae</taxon>
        <taxon>Benincaseae</taxon>
        <taxon>Cucumis</taxon>
    </lineage>
</organism>
<evidence type="ECO:0000256" key="1">
    <source>
        <dbReference type="SAM" id="MobiDB-lite"/>
    </source>
</evidence>
<proteinExistence type="predicted"/>
<comment type="caution">
    <text evidence="2">The sequence shown here is derived from an EMBL/GenBank/DDBJ whole genome shotgun (WGS) entry which is preliminary data.</text>
</comment>
<feature type="compositionally biased region" description="Basic and acidic residues" evidence="1">
    <location>
        <begin position="24"/>
        <end position="38"/>
    </location>
</feature>